<name>A0A9P7EQU8_9AGAM</name>
<feature type="region of interest" description="Disordered" evidence="1">
    <location>
        <begin position="337"/>
        <end position="372"/>
    </location>
</feature>
<evidence type="ECO:0000313" key="3">
    <source>
        <dbReference type="Proteomes" id="UP000807769"/>
    </source>
</evidence>
<reference evidence="2" key="1">
    <citation type="journal article" date="2020" name="New Phytol.">
        <title>Comparative genomics reveals dynamic genome evolution in host specialist ectomycorrhizal fungi.</title>
        <authorList>
            <person name="Lofgren L.A."/>
            <person name="Nguyen N.H."/>
            <person name="Vilgalys R."/>
            <person name="Ruytinx J."/>
            <person name="Liao H.L."/>
            <person name="Branco S."/>
            <person name="Kuo A."/>
            <person name="LaButti K."/>
            <person name="Lipzen A."/>
            <person name="Andreopoulos W."/>
            <person name="Pangilinan J."/>
            <person name="Riley R."/>
            <person name="Hundley H."/>
            <person name="Na H."/>
            <person name="Barry K."/>
            <person name="Grigoriev I.V."/>
            <person name="Stajich J.E."/>
            <person name="Kennedy P.G."/>
        </authorList>
    </citation>
    <scope>NUCLEOTIDE SEQUENCE</scope>
    <source>
        <strain evidence="2">MN1</strain>
    </source>
</reference>
<dbReference type="Proteomes" id="UP000807769">
    <property type="component" value="Unassembled WGS sequence"/>
</dbReference>
<protein>
    <submittedName>
        <fullName evidence="2">Uncharacterized protein</fullName>
    </submittedName>
</protein>
<dbReference type="RefSeq" id="XP_041200437.1">
    <property type="nucleotide sequence ID" value="XM_041341521.1"/>
</dbReference>
<feature type="compositionally biased region" description="Basic and acidic residues" evidence="1">
    <location>
        <begin position="349"/>
        <end position="362"/>
    </location>
</feature>
<dbReference type="GeneID" id="64635537"/>
<gene>
    <name evidence="2" type="ORF">BJ212DRAFT_1494811</name>
</gene>
<evidence type="ECO:0000313" key="2">
    <source>
        <dbReference type="EMBL" id="KAG1827590.1"/>
    </source>
</evidence>
<sequence>MQGPLLIKSTILPYSSRPNHRYPSSLLVDYPLLAQRGQVSWQPPTAYVQQYGRACPVPTTALDQPLGINRVDFKPTMDVPVVTQYSASATFPPKDPSLVHTHASYSNQPISEFISNNCGNWTLALDVPIPEDVVHPTLTSLSYTVKYSTANDHLACVVRSNILLANMESEEPKEEISTDVNTHRDDKTSGGATAVCLSSVLGIKANDLENQWNHFVDRQHIPLNVHIVQSSRLYLQVHVSEYPTVAILRSLSMDVFATWVDDQEGRSLLQRRQEAEKGVGSAADDKMQAKIKEAVRRLPKERQCPQGYAWVQTSTGFKCTGGGHEISWEELAALGDSDGSNSLSSTADELAKEAEAKQHAAETRLATEVGSAADDKMQAKIAEAVRRLPKDRQCPQGYAWVQTSTGFNLTAEGDLYTKWVGSAAESRAALMSPSVCTSWQSAFQPSAARHAIISVAKKEKMHRYIDALDGMETRKPVENHAFSLPTKTLEIIIAIILVSLFLIRFWTTSSSNSRPPTKNSQRDHMALQVLQTVLVSGCSLWTARYVKVVRHVSNHRAGSRIIIPLSMPLQDICDGVIELQLRDPLYDLEDLMDQASVHIAVPSF</sequence>
<organism evidence="2 3">
    <name type="scientific">Suillus subaureus</name>
    <dbReference type="NCBI Taxonomy" id="48587"/>
    <lineage>
        <taxon>Eukaryota</taxon>
        <taxon>Fungi</taxon>
        <taxon>Dikarya</taxon>
        <taxon>Basidiomycota</taxon>
        <taxon>Agaricomycotina</taxon>
        <taxon>Agaricomycetes</taxon>
        <taxon>Agaricomycetidae</taxon>
        <taxon>Boletales</taxon>
        <taxon>Suillineae</taxon>
        <taxon>Suillaceae</taxon>
        <taxon>Suillus</taxon>
    </lineage>
</organism>
<dbReference type="OrthoDB" id="2423195at2759"/>
<dbReference type="AlphaFoldDB" id="A0A9P7EQU8"/>
<comment type="caution">
    <text evidence="2">The sequence shown here is derived from an EMBL/GenBank/DDBJ whole genome shotgun (WGS) entry which is preliminary data.</text>
</comment>
<dbReference type="EMBL" id="JABBWG010000001">
    <property type="protein sequence ID" value="KAG1827590.1"/>
    <property type="molecule type" value="Genomic_DNA"/>
</dbReference>
<evidence type="ECO:0000256" key="1">
    <source>
        <dbReference type="SAM" id="MobiDB-lite"/>
    </source>
</evidence>
<keyword evidence="3" id="KW-1185">Reference proteome</keyword>
<proteinExistence type="predicted"/>
<accession>A0A9P7EQU8</accession>